<dbReference type="InterPro" id="IPR008936">
    <property type="entry name" value="Rho_GTPase_activation_prot"/>
</dbReference>
<evidence type="ECO:0000259" key="1">
    <source>
        <dbReference type="PROSITE" id="PS50238"/>
    </source>
</evidence>
<sequence>MLHGQSEVAPPSIAHTIVSKDVHALMDRLKQQIRHIKMLDSLVAWDDSDGIPVASLPVEFRMSEIDKYIGIGYPRIHIRLYGTIMRAYGLDESQLIVLFPLSLSGVTQHWVKLKEAGQSARTFVGEAAKDAKGNVVDVAGRLGSMVKSRWSLLQQPSTRHAVQDRLLSAATSIGTFLRKGMSETKENVAIGKTKFEEVAKVTAEKNYLILLGLNSPHIFKSKGGRKVIQHLVSLYNKDSNTSFPEGVNPVDVATLAKCYLASLPEPLTTFELYNEIRGAPSNIHVMRNILKKLPSVNYMTLEFVTALLLHISQKSLLNKASNTSLSFSLVYLLMKTTAHLRETNYSLPDCH</sequence>
<dbReference type="Pfam" id="PF00620">
    <property type="entry name" value="RhoGAP"/>
    <property type="match status" value="1"/>
</dbReference>
<name>A0ABY9CTS4_VITVI</name>
<dbReference type="PANTHER" id="PTHR47367:SF1">
    <property type="entry name" value="OS07G0486500 PROTEIN"/>
    <property type="match status" value="1"/>
</dbReference>
<dbReference type="SUPFAM" id="SSF48350">
    <property type="entry name" value="GTPase activation domain, GAP"/>
    <property type="match status" value="1"/>
</dbReference>
<dbReference type="PANTHER" id="PTHR47367">
    <property type="entry name" value="AUXIN-REGULATED PROTEIN-LIKE"/>
    <property type="match status" value="1"/>
</dbReference>
<dbReference type="PROSITE" id="PS50238">
    <property type="entry name" value="RHOGAP"/>
    <property type="match status" value="1"/>
</dbReference>
<dbReference type="Proteomes" id="UP001227230">
    <property type="component" value="Chromosome 11"/>
</dbReference>
<dbReference type="EMBL" id="CP126658">
    <property type="protein sequence ID" value="WJZ98541.1"/>
    <property type="molecule type" value="Genomic_DNA"/>
</dbReference>
<protein>
    <recommendedName>
        <fullName evidence="1">Rho-GAP domain-containing protein</fullName>
    </recommendedName>
</protein>
<dbReference type="Gene3D" id="1.10.555.10">
    <property type="entry name" value="Rho GTPase activation protein"/>
    <property type="match status" value="1"/>
</dbReference>
<organism evidence="2 3">
    <name type="scientific">Vitis vinifera</name>
    <name type="common">Grape</name>
    <dbReference type="NCBI Taxonomy" id="29760"/>
    <lineage>
        <taxon>Eukaryota</taxon>
        <taxon>Viridiplantae</taxon>
        <taxon>Streptophyta</taxon>
        <taxon>Embryophyta</taxon>
        <taxon>Tracheophyta</taxon>
        <taxon>Spermatophyta</taxon>
        <taxon>Magnoliopsida</taxon>
        <taxon>eudicotyledons</taxon>
        <taxon>Gunneridae</taxon>
        <taxon>Pentapetalae</taxon>
        <taxon>rosids</taxon>
        <taxon>Vitales</taxon>
        <taxon>Vitaceae</taxon>
        <taxon>Viteae</taxon>
        <taxon>Vitis</taxon>
    </lineage>
</organism>
<reference evidence="2 3" key="1">
    <citation type="journal article" date="2023" name="Hortic Res">
        <title>The complete reference genome for grapevine (Vitis vinifera L.) genetics and breeding.</title>
        <authorList>
            <person name="Shi X."/>
            <person name="Cao S."/>
            <person name="Wang X."/>
            <person name="Huang S."/>
            <person name="Wang Y."/>
            <person name="Liu Z."/>
            <person name="Liu W."/>
            <person name="Leng X."/>
            <person name="Peng Y."/>
            <person name="Wang N."/>
            <person name="Wang Y."/>
            <person name="Ma Z."/>
            <person name="Xu X."/>
            <person name="Zhang F."/>
            <person name="Xue H."/>
            <person name="Zhong H."/>
            <person name="Wang Y."/>
            <person name="Zhang K."/>
            <person name="Velt A."/>
            <person name="Avia K."/>
            <person name="Holtgrawe D."/>
            <person name="Grimplet J."/>
            <person name="Matus J.T."/>
            <person name="Ware D."/>
            <person name="Wu X."/>
            <person name="Wang H."/>
            <person name="Liu C."/>
            <person name="Fang Y."/>
            <person name="Rustenholz C."/>
            <person name="Cheng Z."/>
            <person name="Xiao H."/>
            <person name="Zhou Y."/>
        </authorList>
    </citation>
    <scope>NUCLEOTIDE SEQUENCE [LARGE SCALE GENOMIC DNA]</scope>
    <source>
        <strain evidence="3">cv. Pinot noir / PN40024</strain>
        <tissue evidence="2">Leaf</tissue>
    </source>
</reference>
<evidence type="ECO:0000313" key="2">
    <source>
        <dbReference type="EMBL" id="WJZ98541.1"/>
    </source>
</evidence>
<accession>A0ABY9CTS4</accession>
<gene>
    <name evidence="2" type="ORF">VitviT2T_017056</name>
</gene>
<evidence type="ECO:0000313" key="3">
    <source>
        <dbReference type="Proteomes" id="UP001227230"/>
    </source>
</evidence>
<dbReference type="SMART" id="SM00324">
    <property type="entry name" value="RhoGAP"/>
    <property type="match status" value="1"/>
</dbReference>
<proteinExistence type="predicted"/>
<dbReference type="InterPro" id="IPR000198">
    <property type="entry name" value="RhoGAP_dom"/>
</dbReference>
<feature type="domain" description="Rho-GAP" evidence="1">
    <location>
        <begin position="171"/>
        <end position="351"/>
    </location>
</feature>
<keyword evidence="3" id="KW-1185">Reference proteome</keyword>
<dbReference type="CDD" id="cd00159">
    <property type="entry name" value="RhoGAP"/>
    <property type="match status" value="1"/>
</dbReference>